<evidence type="ECO:0000256" key="7">
    <source>
        <dbReference type="ARBA" id="ARBA00022519"/>
    </source>
</evidence>
<evidence type="ECO:0000256" key="10">
    <source>
        <dbReference type="ARBA" id="ARBA00022989"/>
    </source>
</evidence>
<comment type="function">
    <text evidence="1 12">Required for the export of heme to the periplasm for the biogenesis of c-type cytochromes.</text>
</comment>
<dbReference type="Proteomes" id="UP000494122">
    <property type="component" value="Unassembled WGS sequence"/>
</dbReference>
<evidence type="ECO:0000256" key="4">
    <source>
        <dbReference type="ARBA" id="ARBA00016461"/>
    </source>
</evidence>
<dbReference type="EMBL" id="CADILE010000010">
    <property type="protein sequence ID" value="CAB3887106.1"/>
    <property type="molecule type" value="Genomic_DNA"/>
</dbReference>
<dbReference type="RefSeq" id="WP_068979722.1">
    <property type="nucleotide sequence ID" value="NZ_CADILE010000010.1"/>
</dbReference>
<protein>
    <recommendedName>
        <fullName evidence="4 12">Heme exporter protein D</fullName>
    </recommendedName>
</protein>
<comment type="subcellular location">
    <subcellularLocation>
        <location evidence="2 12">Cell inner membrane</location>
        <topology evidence="2 12">Single-pass membrane protein</topology>
    </subcellularLocation>
</comment>
<feature type="transmembrane region" description="Helical" evidence="12">
    <location>
        <begin position="20"/>
        <end position="39"/>
    </location>
</feature>
<keyword evidence="10 12" id="KW-1133">Transmembrane helix</keyword>
<organism evidence="13 14">
    <name type="scientific">Achromobacter ruhlandii</name>
    <dbReference type="NCBI Taxonomy" id="72557"/>
    <lineage>
        <taxon>Bacteria</taxon>
        <taxon>Pseudomonadati</taxon>
        <taxon>Pseudomonadota</taxon>
        <taxon>Betaproteobacteria</taxon>
        <taxon>Burkholderiales</taxon>
        <taxon>Alcaligenaceae</taxon>
        <taxon>Achromobacter</taxon>
    </lineage>
</organism>
<dbReference type="GO" id="GO:0005886">
    <property type="term" value="C:plasma membrane"/>
    <property type="evidence" value="ECO:0007669"/>
    <property type="project" value="UniProtKB-SubCell"/>
</dbReference>
<evidence type="ECO:0000256" key="11">
    <source>
        <dbReference type="ARBA" id="ARBA00023136"/>
    </source>
</evidence>
<evidence type="ECO:0000256" key="9">
    <source>
        <dbReference type="ARBA" id="ARBA00022748"/>
    </source>
</evidence>
<evidence type="ECO:0000313" key="13">
    <source>
        <dbReference type="EMBL" id="CAB3887106.1"/>
    </source>
</evidence>
<keyword evidence="11 12" id="KW-0472">Membrane</keyword>
<evidence type="ECO:0000256" key="2">
    <source>
        <dbReference type="ARBA" id="ARBA00004377"/>
    </source>
</evidence>
<comment type="similarity">
    <text evidence="3 12">Belongs to the CcmD/CycX/HelD family.</text>
</comment>
<dbReference type="GO" id="GO:0017004">
    <property type="term" value="P:cytochrome complex assembly"/>
    <property type="evidence" value="ECO:0007669"/>
    <property type="project" value="UniProtKB-KW"/>
</dbReference>
<reference evidence="13 14" key="1">
    <citation type="submission" date="2020-04" db="EMBL/GenBank/DDBJ databases">
        <authorList>
            <person name="De Canck E."/>
        </authorList>
    </citation>
    <scope>NUCLEOTIDE SEQUENCE [LARGE SCALE GENOMIC DNA]</scope>
    <source>
        <strain evidence="13 14">LMG 3328</strain>
    </source>
</reference>
<evidence type="ECO:0000256" key="8">
    <source>
        <dbReference type="ARBA" id="ARBA00022692"/>
    </source>
</evidence>
<keyword evidence="9 12" id="KW-0201">Cytochrome c-type biogenesis</keyword>
<evidence type="ECO:0000256" key="3">
    <source>
        <dbReference type="ARBA" id="ARBA00008741"/>
    </source>
</evidence>
<dbReference type="InterPro" id="IPR007078">
    <property type="entry name" value="Haem_export_protD_CcmD"/>
</dbReference>
<dbReference type="NCBIfam" id="TIGR03141">
    <property type="entry name" value="cytochro_ccmD"/>
    <property type="match status" value="1"/>
</dbReference>
<evidence type="ECO:0000313" key="14">
    <source>
        <dbReference type="Proteomes" id="UP000494122"/>
    </source>
</evidence>
<evidence type="ECO:0000256" key="12">
    <source>
        <dbReference type="RuleBase" id="RU363101"/>
    </source>
</evidence>
<dbReference type="AlphaFoldDB" id="A0A6S7DIG5"/>
<dbReference type="Pfam" id="PF04995">
    <property type="entry name" value="CcmD"/>
    <property type="match status" value="1"/>
</dbReference>
<keyword evidence="7 12" id="KW-0997">Cell inner membrane</keyword>
<evidence type="ECO:0000256" key="6">
    <source>
        <dbReference type="ARBA" id="ARBA00022475"/>
    </source>
</evidence>
<dbReference type="GO" id="GO:0015886">
    <property type="term" value="P:heme transport"/>
    <property type="evidence" value="ECO:0007669"/>
    <property type="project" value="InterPro"/>
</dbReference>
<keyword evidence="8 12" id="KW-0812">Transmembrane</keyword>
<accession>A0A6S7DIG5</accession>
<proteinExistence type="inferred from homology"/>
<gene>
    <name evidence="13" type="ORF">LMG3328_03594</name>
</gene>
<keyword evidence="6 12" id="KW-1003">Cell membrane</keyword>
<sequence>MMHWQSWAAFWHMGGRAAFVWGSYGMLALLVLAECVSLARRRRRALRRLAALASDSPTARQQSHDGGPA</sequence>
<evidence type="ECO:0000256" key="1">
    <source>
        <dbReference type="ARBA" id="ARBA00002442"/>
    </source>
</evidence>
<name>A0A6S7DIG5_9BURK</name>
<evidence type="ECO:0000256" key="5">
    <source>
        <dbReference type="ARBA" id="ARBA00022448"/>
    </source>
</evidence>
<keyword evidence="5 12" id="KW-0813">Transport</keyword>